<proteinExistence type="predicted"/>
<sequence length="198" mass="21981">MNVNARIRTLPFLVALAFAAPALAAPKASEAITKPVKTVVQSVRYEKDLKALENLGSDQQGLFLLGDEWTKATDAQRKEFTQLFQNLFAKIAFPKVRENFKNLDSITYDEPLVTGDKALVGSTIFINHPLKKQEMKLKYAVEKVGTSWKVVDVSVLGDSMLTGIRDDQVRPLFKEGGWDGLLGAMRKKNDELGAVKVK</sequence>
<dbReference type="InterPro" id="IPR008869">
    <property type="entry name" value="MlaC/ttg2D"/>
</dbReference>
<dbReference type="EMBL" id="RAWK01000176">
    <property type="protein sequence ID" value="RKH60063.1"/>
    <property type="molecule type" value="Genomic_DNA"/>
</dbReference>
<dbReference type="AlphaFoldDB" id="A0A3A8PUI4"/>
<feature type="signal peptide" evidence="1">
    <location>
        <begin position="1"/>
        <end position="24"/>
    </location>
</feature>
<evidence type="ECO:0000313" key="3">
    <source>
        <dbReference type="Proteomes" id="UP000267003"/>
    </source>
</evidence>
<evidence type="ECO:0000313" key="2">
    <source>
        <dbReference type="EMBL" id="RKH60063.1"/>
    </source>
</evidence>
<keyword evidence="1" id="KW-0732">Signal</keyword>
<dbReference type="Gene3D" id="3.10.450.710">
    <property type="entry name" value="Tgt2/MlaC"/>
    <property type="match status" value="1"/>
</dbReference>
<dbReference type="Pfam" id="PF05494">
    <property type="entry name" value="MlaC"/>
    <property type="match status" value="1"/>
</dbReference>
<accession>A0A3A8PUI4</accession>
<dbReference type="OrthoDB" id="5510399at2"/>
<reference evidence="3" key="1">
    <citation type="submission" date="2018-09" db="EMBL/GenBank/DDBJ databases">
        <authorList>
            <person name="Livingstone P.G."/>
            <person name="Whitworth D.E."/>
        </authorList>
    </citation>
    <scope>NUCLEOTIDE SEQUENCE [LARGE SCALE GENOMIC DNA]</scope>
    <source>
        <strain evidence="3">AB050A</strain>
    </source>
</reference>
<dbReference type="Proteomes" id="UP000267003">
    <property type="component" value="Unassembled WGS sequence"/>
</dbReference>
<feature type="chain" id="PRO_5017226840" evidence="1">
    <location>
        <begin position="25"/>
        <end position="198"/>
    </location>
</feature>
<protein>
    <submittedName>
        <fullName evidence="2">ABC transporter substrate-binding protein</fullName>
    </submittedName>
</protein>
<evidence type="ECO:0000256" key="1">
    <source>
        <dbReference type="SAM" id="SignalP"/>
    </source>
</evidence>
<dbReference type="RefSeq" id="WP_120558126.1">
    <property type="nucleotide sequence ID" value="NZ_RAWK01000176.1"/>
</dbReference>
<keyword evidence="3" id="KW-1185">Reference proteome</keyword>
<comment type="caution">
    <text evidence="2">The sequence shown here is derived from an EMBL/GenBank/DDBJ whole genome shotgun (WGS) entry which is preliminary data.</text>
</comment>
<gene>
    <name evidence="2" type="ORF">D7W81_26200</name>
</gene>
<organism evidence="2 3">
    <name type="scientific">Corallococcus aberystwythensis</name>
    <dbReference type="NCBI Taxonomy" id="2316722"/>
    <lineage>
        <taxon>Bacteria</taxon>
        <taxon>Pseudomonadati</taxon>
        <taxon>Myxococcota</taxon>
        <taxon>Myxococcia</taxon>
        <taxon>Myxococcales</taxon>
        <taxon>Cystobacterineae</taxon>
        <taxon>Myxococcaceae</taxon>
        <taxon>Corallococcus</taxon>
    </lineage>
</organism>
<name>A0A3A8PUI4_9BACT</name>
<dbReference type="InterPro" id="IPR042245">
    <property type="entry name" value="Tgt2/MlaC_sf"/>
</dbReference>